<sequence length="291" mass="32152">MSTSLPPKFPPLSTSLPSSFFSVPPCGHIQKNSTASHGMSTSLPNKIVPTPHINSSSSCHIIQKGSSSSLLPSSTQVVSPALSTPSISRSNIGGPVPTSPFVISSSTTTPACAKTQYAGDIREYDAFHRLIITPDEDGFAPSYIGSRMVAESITPFFDDAWGRWKEFPHNIREQIWNQFKTKLKGVEVCNSEVFEETHMKRNKDGTREEWIEPRAKETFAHPTSEVDSTSSSDITSIWTNVAGEMEAMRRQISELTERLQSSEANFAKVQKFMEKHMVESDESEGTDSDEE</sequence>
<comment type="caution">
    <text evidence="1">The sequence shown here is derived from an EMBL/GenBank/DDBJ whole genome shotgun (WGS) entry which is preliminary data.</text>
</comment>
<protein>
    <submittedName>
        <fullName evidence="1">Uncharacterized protein</fullName>
    </submittedName>
</protein>
<gene>
    <name evidence="1" type="ORF">H5410_037186</name>
</gene>
<keyword evidence="2" id="KW-1185">Reference proteome</keyword>
<accession>A0A9J5Y7A9</accession>
<dbReference type="AlphaFoldDB" id="A0A9J5Y7A9"/>
<organism evidence="1 2">
    <name type="scientific">Solanum commersonii</name>
    <name type="common">Commerson's wild potato</name>
    <name type="synonym">Commerson's nightshade</name>
    <dbReference type="NCBI Taxonomy" id="4109"/>
    <lineage>
        <taxon>Eukaryota</taxon>
        <taxon>Viridiplantae</taxon>
        <taxon>Streptophyta</taxon>
        <taxon>Embryophyta</taxon>
        <taxon>Tracheophyta</taxon>
        <taxon>Spermatophyta</taxon>
        <taxon>Magnoliopsida</taxon>
        <taxon>eudicotyledons</taxon>
        <taxon>Gunneridae</taxon>
        <taxon>Pentapetalae</taxon>
        <taxon>asterids</taxon>
        <taxon>lamiids</taxon>
        <taxon>Solanales</taxon>
        <taxon>Solanaceae</taxon>
        <taxon>Solanoideae</taxon>
        <taxon>Solaneae</taxon>
        <taxon>Solanum</taxon>
    </lineage>
</organism>
<dbReference type="Proteomes" id="UP000824120">
    <property type="component" value="Chromosome 7"/>
</dbReference>
<evidence type="ECO:0000313" key="1">
    <source>
        <dbReference type="EMBL" id="KAG5595954.1"/>
    </source>
</evidence>
<name>A0A9J5Y7A9_SOLCO</name>
<dbReference type="OrthoDB" id="1304715at2759"/>
<reference evidence="1 2" key="1">
    <citation type="submission" date="2020-09" db="EMBL/GenBank/DDBJ databases">
        <title>De no assembly of potato wild relative species, Solanum commersonii.</title>
        <authorList>
            <person name="Cho K."/>
        </authorList>
    </citation>
    <scope>NUCLEOTIDE SEQUENCE [LARGE SCALE GENOMIC DNA]</scope>
    <source>
        <strain evidence="1">LZ3.2</strain>
        <tissue evidence="1">Leaf</tissue>
    </source>
</reference>
<dbReference type="EMBL" id="JACXVP010000007">
    <property type="protein sequence ID" value="KAG5595954.1"/>
    <property type="molecule type" value="Genomic_DNA"/>
</dbReference>
<evidence type="ECO:0000313" key="2">
    <source>
        <dbReference type="Proteomes" id="UP000824120"/>
    </source>
</evidence>
<proteinExistence type="predicted"/>